<keyword evidence="5 9" id="KW-0328">Glycosyltransferase</keyword>
<keyword evidence="6 9" id="KW-0808">Transferase</keyword>
<dbReference type="Gene3D" id="3.20.20.80">
    <property type="entry name" value="Glycosidases"/>
    <property type="match status" value="1"/>
</dbReference>
<keyword evidence="4 9" id="KW-0321">Glycogen metabolism</keyword>
<keyword evidence="8 9" id="KW-0119">Carbohydrate metabolism</keyword>
<dbReference type="InterPro" id="IPR044143">
    <property type="entry name" value="GlgB_N_E_set_prok"/>
</dbReference>
<evidence type="ECO:0000256" key="9">
    <source>
        <dbReference type="HAMAP-Rule" id="MF_00685"/>
    </source>
</evidence>
<dbReference type="InterPro" id="IPR004193">
    <property type="entry name" value="Glyco_hydro_13_N"/>
</dbReference>
<evidence type="ECO:0000256" key="5">
    <source>
        <dbReference type="ARBA" id="ARBA00022676"/>
    </source>
</evidence>
<dbReference type="InterPro" id="IPR013783">
    <property type="entry name" value="Ig-like_fold"/>
</dbReference>
<sequence length="637" mass="72723">MPHKHSLVYYDFTLLSDTDLHLFNEGTHYQLYNKLGAHTTVRLGEPGCFFAVWAPDATEVSVIGDFNQWNPDSHRLQPRGDSGIWEGFIPAAAGTLYKYQITSRHNKLPLIKADPVAFAAESPPGTASRVWDFGYQWQDHDWMSCRGTKNGLNSPISIYEVHLGSWRRRQDGSFLSYREIGPLLTDYVKSNNFSHVEFMPLMEHPFYGSWGYQISGYFAPTARYGNPDDLMYLIDYLHRSGVGVILDWVPSHFPNDSHGLAGFDGTHLYEHADRRQGFHPEWKSCIFNYGRHEVQAFLISNALFWLDIYHADGLRVDGVASMLYLDYARQPSQWEPNKYGGRENLAAVDFIKKLNTEIYRRFPDTHSIAEESTAWPMVSRPVHLGGLGFGFKWDMGWMHDTLSYFNQDPINRGYHHGKLTFRGLYAFSENYVLPLSHDEVVHGKASLLAKMPGDDWQKFANLRLLFTYMFAAPGKKLLFMGGEFGQWHEWQHDEELNWGLLDFARHHQLLKLVAELNRLYSEYPALYQLDTAPEGFKWLVPDDSVSSVIIFMRLGQASENPLIVALNMTPVTRQGYRATLPEAGRWQVIFSSDAVCYGGSGMPVPEIFNTFPEHETQILSLDLPPLGGLILAPVTSD</sequence>
<accession>A0ABZ2J2M6</accession>
<comment type="pathway">
    <text evidence="2 9">Glycan biosynthesis; glycogen biosynthesis.</text>
</comment>
<evidence type="ECO:0000256" key="2">
    <source>
        <dbReference type="ARBA" id="ARBA00004964"/>
    </source>
</evidence>
<dbReference type="PANTHER" id="PTHR43651">
    <property type="entry name" value="1,4-ALPHA-GLUCAN-BRANCHING ENZYME"/>
    <property type="match status" value="1"/>
</dbReference>
<dbReference type="EC" id="2.4.1.18" evidence="9"/>
<evidence type="ECO:0000256" key="1">
    <source>
        <dbReference type="ARBA" id="ARBA00000826"/>
    </source>
</evidence>
<dbReference type="SUPFAM" id="SSF51445">
    <property type="entry name" value="(Trans)glycosidases"/>
    <property type="match status" value="1"/>
</dbReference>
<dbReference type="PIRSF" id="PIRSF000463">
    <property type="entry name" value="GlgB"/>
    <property type="match status" value="1"/>
</dbReference>
<reference evidence="11 12" key="1">
    <citation type="submission" date="2024-03" db="EMBL/GenBank/DDBJ databases">
        <title>A Dehalogenimonas Isolated from Estuarine Sediments Dihaloeliminates Chlorinated Alkanes.</title>
        <authorList>
            <person name="Yang Y."/>
            <person name="Wang H."/>
        </authorList>
    </citation>
    <scope>NUCLEOTIDE SEQUENCE [LARGE SCALE GENOMIC DNA]</scope>
    <source>
        <strain evidence="11 12">W</strain>
    </source>
</reference>
<dbReference type="Gene3D" id="2.60.40.10">
    <property type="entry name" value="Immunoglobulins"/>
    <property type="match status" value="1"/>
</dbReference>
<name>A0ABZ2J2M6_9CHLR</name>
<dbReference type="Pfam" id="PF02922">
    <property type="entry name" value="CBM_48"/>
    <property type="match status" value="1"/>
</dbReference>
<evidence type="ECO:0000256" key="8">
    <source>
        <dbReference type="ARBA" id="ARBA00023277"/>
    </source>
</evidence>
<comment type="subunit">
    <text evidence="9">Monomer.</text>
</comment>
<organism evidence="11 12">
    <name type="scientific">Candidatus Dehalogenimonas loeffleri</name>
    <dbReference type="NCBI Taxonomy" id="3127115"/>
    <lineage>
        <taxon>Bacteria</taxon>
        <taxon>Bacillati</taxon>
        <taxon>Chloroflexota</taxon>
        <taxon>Dehalococcoidia</taxon>
        <taxon>Dehalococcoidales</taxon>
        <taxon>Dehalococcoidaceae</taxon>
        <taxon>Dehalogenimonas</taxon>
    </lineage>
</organism>
<dbReference type="InterPro" id="IPR017853">
    <property type="entry name" value="GH"/>
</dbReference>
<dbReference type="NCBIfam" id="NF008967">
    <property type="entry name" value="PRK12313.1"/>
    <property type="match status" value="1"/>
</dbReference>
<dbReference type="InterPro" id="IPR006047">
    <property type="entry name" value="GH13_cat_dom"/>
</dbReference>
<dbReference type="InterPro" id="IPR006048">
    <property type="entry name" value="A-amylase/branching_C"/>
</dbReference>
<dbReference type="NCBIfam" id="TIGR01515">
    <property type="entry name" value="branching_enzym"/>
    <property type="match status" value="1"/>
</dbReference>
<proteinExistence type="inferred from homology"/>
<dbReference type="EMBL" id="CP146612">
    <property type="protein sequence ID" value="WWX25132.1"/>
    <property type="molecule type" value="Genomic_DNA"/>
</dbReference>
<dbReference type="CDD" id="cd11322">
    <property type="entry name" value="AmyAc_Glg_BE"/>
    <property type="match status" value="1"/>
</dbReference>
<feature type="active site" description="Nucleophile" evidence="9">
    <location>
        <position position="317"/>
    </location>
</feature>
<dbReference type="RefSeq" id="WP_338737272.1">
    <property type="nucleotide sequence ID" value="NZ_CP146612.1"/>
</dbReference>
<evidence type="ECO:0000256" key="7">
    <source>
        <dbReference type="ARBA" id="ARBA00023056"/>
    </source>
</evidence>
<dbReference type="PANTHER" id="PTHR43651:SF3">
    <property type="entry name" value="1,4-ALPHA-GLUCAN-BRANCHING ENZYME"/>
    <property type="match status" value="1"/>
</dbReference>
<dbReference type="CDD" id="cd02855">
    <property type="entry name" value="E_set_GBE_prok_N"/>
    <property type="match status" value="1"/>
</dbReference>
<dbReference type="SUPFAM" id="SSF81296">
    <property type="entry name" value="E set domains"/>
    <property type="match status" value="1"/>
</dbReference>
<dbReference type="SMART" id="SM00642">
    <property type="entry name" value="Aamy"/>
    <property type="match status" value="1"/>
</dbReference>
<keyword evidence="7 9" id="KW-0320">Glycogen biosynthesis</keyword>
<dbReference type="Gene3D" id="2.60.40.1180">
    <property type="entry name" value="Golgi alpha-mannosidase II"/>
    <property type="match status" value="1"/>
</dbReference>
<dbReference type="SUPFAM" id="SSF51011">
    <property type="entry name" value="Glycosyl hydrolase domain"/>
    <property type="match status" value="1"/>
</dbReference>
<evidence type="ECO:0000313" key="12">
    <source>
        <dbReference type="Proteomes" id="UP001375370"/>
    </source>
</evidence>
<gene>
    <name evidence="9 11" type="primary">glgB</name>
    <name evidence="11" type="ORF">V8247_07680</name>
</gene>
<comment type="similarity">
    <text evidence="3 9">Belongs to the glycosyl hydrolase 13 family. GlgB subfamily.</text>
</comment>
<evidence type="ECO:0000259" key="10">
    <source>
        <dbReference type="SMART" id="SM00642"/>
    </source>
</evidence>
<dbReference type="InterPro" id="IPR037439">
    <property type="entry name" value="Branching_enzy"/>
</dbReference>
<dbReference type="InterPro" id="IPR006407">
    <property type="entry name" value="GlgB"/>
</dbReference>
<dbReference type="Pfam" id="PF02806">
    <property type="entry name" value="Alpha-amylase_C"/>
    <property type="match status" value="1"/>
</dbReference>
<evidence type="ECO:0000313" key="11">
    <source>
        <dbReference type="EMBL" id="WWX25132.1"/>
    </source>
</evidence>
<evidence type="ECO:0000256" key="4">
    <source>
        <dbReference type="ARBA" id="ARBA00022600"/>
    </source>
</evidence>
<feature type="domain" description="Glycosyl hydrolase family 13 catalytic" evidence="10">
    <location>
        <begin position="160"/>
        <end position="505"/>
    </location>
</feature>
<feature type="active site" description="Proton donor" evidence="9">
    <location>
        <position position="370"/>
    </location>
</feature>
<evidence type="ECO:0000256" key="6">
    <source>
        <dbReference type="ARBA" id="ARBA00022679"/>
    </source>
</evidence>
<dbReference type="InterPro" id="IPR014756">
    <property type="entry name" value="Ig_E-set"/>
</dbReference>
<dbReference type="HAMAP" id="MF_00685">
    <property type="entry name" value="GlgB"/>
    <property type="match status" value="1"/>
</dbReference>
<comment type="catalytic activity">
    <reaction evidence="1 9">
        <text>Transfers a segment of a (1-&gt;4)-alpha-D-glucan chain to a primary hydroxy group in a similar glucan chain.</text>
        <dbReference type="EC" id="2.4.1.18"/>
    </reaction>
</comment>
<keyword evidence="12" id="KW-1185">Reference proteome</keyword>
<dbReference type="InterPro" id="IPR013780">
    <property type="entry name" value="Glyco_hydro_b"/>
</dbReference>
<dbReference type="NCBIfam" id="NF003811">
    <property type="entry name" value="PRK05402.1"/>
    <property type="match status" value="1"/>
</dbReference>
<dbReference type="GO" id="GO:0003844">
    <property type="term" value="F:1,4-alpha-glucan branching enzyme activity"/>
    <property type="evidence" value="ECO:0007669"/>
    <property type="project" value="UniProtKB-EC"/>
</dbReference>
<dbReference type="Proteomes" id="UP001375370">
    <property type="component" value="Chromosome"/>
</dbReference>
<protein>
    <recommendedName>
        <fullName evidence="9">1,4-alpha-glucan branching enzyme GlgB</fullName>
        <ecNumber evidence="9">2.4.1.18</ecNumber>
    </recommendedName>
    <alternativeName>
        <fullName evidence="9">1,4-alpha-D-glucan:1,4-alpha-D-glucan 6-glucosyl-transferase</fullName>
    </alternativeName>
    <alternativeName>
        <fullName evidence="9">Alpha-(1-&gt;4)-glucan branching enzyme</fullName>
    </alternativeName>
    <alternativeName>
        <fullName evidence="9">Glycogen branching enzyme</fullName>
        <shortName evidence="9">BE</shortName>
    </alternativeName>
</protein>
<comment type="function">
    <text evidence="9">Catalyzes the formation of the alpha-1,6-glucosidic linkages in glycogen by scission of a 1,4-alpha-linked oligosaccharide from growing alpha-1,4-glucan chains and the subsequent attachment of the oligosaccharide to the alpha-1,6 position.</text>
</comment>
<evidence type="ECO:0000256" key="3">
    <source>
        <dbReference type="ARBA" id="ARBA00009000"/>
    </source>
</evidence>